<sequence length="299" mass="31318">MKTLTISLAAATALTANVASAGLMYINLPDNSYDATRFIGAPDADTMTGTFSEFGYSQLLATSIYDFTDGSVAGSFFDTNDPATLASYGIPTSGTALDGTTTVDLVMPNCPLGQCDIDALSPLVPPLATDNEGFLQTWDLQVEYTFFGDLGAGGPTYTGGTFDVYFNDLNDNTNDRLVLTGELTGSLLSPANLYLYFDITFVEDNFLFIQDDNGVFIDAHDKLAAGGTPTLELDTNVDPPIPTPDQLLLVAGPSGPAAVRQQPLDGSVTGSIPEPATLGLLGAGLLGIGFAGSRRRKHA</sequence>
<accession>A0ABR5VIR5</accession>
<feature type="signal peptide" evidence="1">
    <location>
        <begin position="1"/>
        <end position="21"/>
    </location>
</feature>
<feature type="domain" description="Ice-binding protein C-terminal" evidence="2">
    <location>
        <begin position="271"/>
        <end position="295"/>
    </location>
</feature>
<name>A0ABR5VIR5_MARGR</name>
<feature type="chain" id="PRO_5045602045" description="Ice-binding protein C-terminal domain-containing protein" evidence="1">
    <location>
        <begin position="22"/>
        <end position="299"/>
    </location>
</feature>
<evidence type="ECO:0000313" key="3">
    <source>
        <dbReference type="EMBL" id="KXX65225.1"/>
    </source>
</evidence>
<evidence type="ECO:0000256" key="1">
    <source>
        <dbReference type="SAM" id="SignalP"/>
    </source>
</evidence>
<proteinExistence type="predicted"/>
<reference evidence="3 4" key="1">
    <citation type="submission" date="2016-02" db="EMBL/GenBank/DDBJ databases">
        <title>Genome sequence of Marichromatium gracile YL-28, a purple sulfur bacterium.</title>
        <authorList>
            <person name="Zhao C."/>
            <person name="Hong X."/>
            <person name="Chen S."/>
            <person name="Yang S."/>
        </authorList>
    </citation>
    <scope>NUCLEOTIDE SEQUENCE [LARGE SCALE GENOMIC DNA]</scope>
    <source>
        <strain evidence="3 4">YL28</strain>
    </source>
</reference>
<dbReference type="NCBIfam" id="TIGR02595">
    <property type="entry name" value="PEP_CTERM"/>
    <property type="match status" value="1"/>
</dbReference>
<protein>
    <recommendedName>
        <fullName evidence="2">Ice-binding protein C-terminal domain-containing protein</fullName>
    </recommendedName>
</protein>
<gene>
    <name evidence="3" type="ORF">AY586_10745</name>
</gene>
<keyword evidence="4" id="KW-1185">Reference proteome</keyword>
<comment type="caution">
    <text evidence="3">The sequence shown here is derived from an EMBL/GenBank/DDBJ whole genome shotgun (WGS) entry which is preliminary data.</text>
</comment>
<organism evidence="3 4">
    <name type="scientific">Marichromatium gracile</name>
    <name type="common">Chromatium gracile</name>
    <dbReference type="NCBI Taxonomy" id="1048"/>
    <lineage>
        <taxon>Bacteria</taxon>
        <taxon>Pseudomonadati</taxon>
        <taxon>Pseudomonadota</taxon>
        <taxon>Gammaproteobacteria</taxon>
        <taxon>Chromatiales</taxon>
        <taxon>Chromatiaceae</taxon>
        <taxon>Marichromatium</taxon>
    </lineage>
</organism>
<keyword evidence="1" id="KW-0732">Signal</keyword>
<dbReference type="InterPro" id="IPR013424">
    <property type="entry name" value="Ice-binding_C"/>
</dbReference>
<evidence type="ECO:0000259" key="2">
    <source>
        <dbReference type="Pfam" id="PF07589"/>
    </source>
</evidence>
<dbReference type="Pfam" id="PF07589">
    <property type="entry name" value="PEP-CTERM"/>
    <property type="match status" value="1"/>
</dbReference>
<dbReference type="Proteomes" id="UP000075766">
    <property type="component" value="Unassembled WGS sequence"/>
</dbReference>
<evidence type="ECO:0000313" key="4">
    <source>
        <dbReference type="Proteomes" id="UP000075766"/>
    </source>
</evidence>
<dbReference type="EMBL" id="LSYU01000037">
    <property type="protein sequence ID" value="KXX65225.1"/>
    <property type="molecule type" value="Genomic_DNA"/>
</dbReference>
<dbReference type="RefSeq" id="WP_062273710.1">
    <property type="nucleotide sequence ID" value="NZ_LSYU01000037.1"/>
</dbReference>